<sequence length="127" mass="14102">MRARTVINAAHWLLTVLLAIFAWLSYQPDPRAGDTLQSVRQVAPGTWLYTTQNSEGGATVPTVYRYYLRNADGASVQQLYGDFPFLTGSGTLAAIAVDGDTVRVDYSGKVYSIEQHTGRYFLTYSLR</sequence>
<dbReference type="EMBL" id="CP014007">
    <property type="protein sequence ID" value="ANI82236.1"/>
    <property type="molecule type" value="Genomic_DNA"/>
</dbReference>
<protein>
    <submittedName>
        <fullName evidence="3">Uncharacterized protein</fullName>
    </submittedName>
</protein>
<dbReference type="EMBL" id="FOKO01000003">
    <property type="protein sequence ID" value="SFC51932.1"/>
    <property type="molecule type" value="Genomic_DNA"/>
</dbReference>
<dbReference type="AlphaFoldDB" id="A0AA94H3Q0"/>
<name>A0AA94H3Q0_9ENTR</name>
<proteinExistence type="predicted"/>
<keyword evidence="1" id="KW-0812">Transmembrane</keyword>
<evidence type="ECO:0000313" key="5">
    <source>
        <dbReference type="Proteomes" id="UP000182314"/>
    </source>
</evidence>
<keyword evidence="4" id="KW-1185">Reference proteome</keyword>
<organism evidence="3 5">
    <name type="scientific">Kosakonia oryzae</name>
    <dbReference type="NCBI Taxonomy" id="497725"/>
    <lineage>
        <taxon>Bacteria</taxon>
        <taxon>Pseudomonadati</taxon>
        <taxon>Pseudomonadota</taxon>
        <taxon>Gammaproteobacteria</taxon>
        <taxon>Enterobacterales</taxon>
        <taxon>Enterobacteriaceae</taxon>
        <taxon>Kosakonia</taxon>
    </lineage>
</organism>
<accession>A0AA94H3Q0</accession>
<evidence type="ECO:0000256" key="1">
    <source>
        <dbReference type="SAM" id="Phobius"/>
    </source>
</evidence>
<gene>
    <name evidence="2" type="ORF">AWR26_08740</name>
    <name evidence="3" type="ORF">SAMN05216286_2550</name>
</gene>
<evidence type="ECO:0000313" key="4">
    <source>
        <dbReference type="Proteomes" id="UP000078227"/>
    </source>
</evidence>
<keyword evidence="1" id="KW-0472">Membrane</keyword>
<reference evidence="3 5" key="1">
    <citation type="submission" date="2016-10" db="EMBL/GenBank/DDBJ databases">
        <authorList>
            <person name="Varghese N."/>
            <person name="Submissions S."/>
        </authorList>
    </citation>
    <scope>NUCLEOTIDE SEQUENCE [LARGE SCALE GENOMIC DNA]</scope>
    <source>
        <strain evidence="3 5">CGMCC 1.7012</strain>
    </source>
</reference>
<dbReference type="KEGG" id="kor:AWR26_08740"/>
<dbReference type="Proteomes" id="UP000078227">
    <property type="component" value="Chromosome"/>
</dbReference>
<evidence type="ECO:0000313" key="2">
    <source>
        <dbReference type="EMBL" id="ANI82236.1"/>
    </source>
</evidence>
<feature type="transmembrane region" description="Helical" evidence="1">
    <location>
        <begin position="6"/>
        <end position="26"/>
    </location>
</feature>
<reference evidence="2 4" key="2">
    <citation type="submission" date="2021-03" db="EMBL/GenBank/DDBJ databases">
        <authorList>
            <person name="Li Y."/>
            <person name="Li S."/>
            <person name="Chen M."/>
            <person name="Peng G."/>
            <person name="Tan Z."/>
            <person name="An Q."/>
        </authorList>
    </citation>
    <scope>NUCLEOTIDE SEQUENCE [LARGE SCALE GENOMIC DNA]</scope>
    <source>
        <strain evidence="2 4">Ola 51</strain>
    </source>
</reference>
<dbReference type="Proteomes" id="UP000182314">
    <property type="component" value="Unassembled WGS sequence"/>
</dbReference>
<evidence type="ECO:0000313" key="3">
    <source>
        <dbReference type="EMBL" id="SFC51932.1"/>
    </source>
</evidence>
<dbReference type="RefSeq" id="WP_064565054.1">
    <property type="nucleotide sequence ID" value="NZ_CP014007.2"/>
</dbReference>
<keyword evidence="1" id="KW-1133">Transmembrane helix</keyword>